<evidence type="ECO:0000313" key="6">
    <source>
        <dbReference type="Proteomes" id="UP000092213"/>
    </source>
</evidence>
<dbReference type="PANTHER" id="PTHR33606">
    <property type="entry name" value="PROTEIN YCII"/>
    <property type="match status" value="1"/>
</dbReference>
<accession>A0A193FHN0</accession>
<dbReference type="NCBIfam" id="NF009508">
    <property type="entry name" value="PRK12866.1"/>
    <property type="match status" value="1"/>
</dbReference>
<evidence type="ECO:0000313" key="5">
    <source>
        <dbReference type="Proteomes" id="UP000091897"/>
    </source>
</evidence>
<dbReference type="EMBL" id="CP016170">
    <property type="protein sequence ID" value="ANN66701.1"/>
    <property type="molecule type" value="Genomic_DNA"/>
</dbReference>
<keyword evidence="5" id="KW-1185">Reference proteome</keyword>
<evidence type="ECO:0000313" key="4">
    <source>
        <dbReference type="EMBL" id="ANN71780.1"/>
    </source>
</evidence>
<reference evidence="5 6" key="1">
    <citation type="submission" date="2016-06" db="EMBL/GenBank/DDBJ databases">
        <title>Complete genome sequences of Bordetella bronchialis and Bordetella flabilis.</title>
        <authorList>
            <person name="LiPuma J.J."/>
            <person name="Spilker T."/>
        </authorList>
    </citation>
    <scope>NUCLEOTIDE SEQUENCE [LARGE SCALE GENOMIC DNA]</scope>
    <source>
        <strain evidence="4 6">AU17976</strain>
        <strain evidence="3 5">AU3182</strain>
    </source>
</reference>
<evidence type="ECO:0000256" key="1">
    <source>
        <dbReference type="ARBA" id="ARBA00007689"/>
    </source>
</evidence>
<comment type="similarity">
    <text evidence="1">Belongs to the YciI family.</text>
</comment>
<dbReference type="PANTHER" id="PTHR33606:SF3">
    <property type="entry name" value="PROTEIN YCII"/>
    <property type="match status" value="1"/>
</dbReference>
<proteinExistence type="inferred from homology"/>
<dbReference type="Proteomes" id="UP000091897">
    <property type="component" value="Chromosome"/>
</dbReference>
<dbReference type="InterPro" id="IPR005545">
    <property type="entry name" value="YCII"/>
</dbReference>
<dbReference type="STRING" id="463025.BAU08_10995"/>
<dbReference type="Pfam" id="PF03795">
    <property type="entry name" value="YCII"/>
    <property type="match status" value="1"/>
</dbReference>
<evidence type="ECO:0000313" key="3">
    <source>
        <dbReference type="EMBL" id="ANN66701.1"/>
    </source>
</evidence>
<organism evidence="4 6">
    <name type="scientific">Bordetella bronchialis</name>
    <dbReference type="NCBI Taxonomy" id="463025"/>
    <lineage>
        <taxon>Bacteria</taxon>
        <taxon>Pseudomonadati</taxon>
        <taxon>Pseudomonadota</taxon>
        <taxon>Betaproteobacteria</taxon>
        <taxon>Burkholderiales</taxon>
        <taxon>Alcaligenaceae</taxon>
        <taxon>Bordetella</taxon>
    </lineage>
</organism>
<dbReference type="SUPFAM" id="SSF54909">
    <property type="entry name" value="Dimeric alpha+beta barrel"/>
    <property type="match status" value="1"/>
</dbReference>
<dbReference type="KEGG" id="bbro:BAU06_10795"/>
<feature type="domain" description="YCII-related" evidence="2">
    <location>
        <begin position="1"/>
        <end position="85"/>
    </location>
</feature>
<dbReference type="Proteomes" id="UP000092213">
    <property type="component" value="Chromosome"/>
</dbReference>
<protein>
    <recommendedName>
        <fullName evidence="2">YCII-related domain-containing protein</fullName>
    </recommendedName>
</protein>
<dbReference type="InterPro" id="IPR051807">
    <property type="entry name" value="Sec-metab_biosynth-assoc"/>
</dbReference>
<dbReference type="InterPro" id="IPR011008">
    <property type="entry name" value="Dimeric_a/b-barrel"/>
</dbReference>
<gene>
    <name evidence="3" type="ORF">BAU06_10795</name>
    <name evidence="4" type="ORF">BAU08_10995</name>
</gene>
<sequence>MHYVLSYEFVPDYVARRPRFRDAHLEQAWQASKRGDLVLAGAVGEPIDGALLVFQGDSPAVAEAFARQDPYVVHGLVTRWTVKPWHTVVGEDAASPVRPGQAPAQ</sequence>
<dbReference type="AlphaFoldDB" id="A0A193FHN0"/>
<evidence type="ECO:0000259" key="2">
    <source>
        <dbReference type="Pfam" id="PF03795"/>
    </source>
</evidence>
<dbReference type="Gene3D" id="3.30.70.1060">
    <property type="entry name" value="Dimeric alpha+beta barrel"/>
    <property type="match status" value="1"/>
</dbReference>
<dbReference type="OrthoDB" id="70894at2"/>
<dbReference type="EMBL" id="CP016171">
    <property type="protein sequence ID" value="ANN71780.1"/>
    <property type="molecule type" value="Genomic_DNA"/>
</dbReference>
<name>A0A193FHN0_9BORD</name>
<dbReference type="RefSeq" id="WP_066348527.1">
    <property type="nucleotide sequence ID" value="NZ_CBCSFJ010000028.1"/>
</dbReference>